<dbReference type="EMBL" id="CP015029">
    <property type="protein sequence ID" value="QIM64901.1"/>
    <property type="molecule type" value="Genomic_DNA"/>
</dbReference>
<evidence type="ECO:0000313" key="4">
    <source>
        <dbReference type="Proteomes" id="UP000276901"/>
    </source>
</evidence>
<dbReference type="InterPro" id="IPR051783">
    <property type="entry name" value="NAD(P)-dependent_oxidoreduct"/>
</dbReference>
<accession>A0AAE6X6Q0</accession>
<feature type="domain" description="NAD(P)-binding" evidence="1">
    <location>
        <begin position="10"/>
        <end position="159"/>
    </location>
</feature>
<dbReference type="InterPro" id="IPR036291">
    <property type="entry name" value="NAD(P)-bd_dom_sf"/>
</dbReference>
<dbReference type="Proteomes" id="UP000276901">
    <property type="component" value="Unassembled WGS sequence"/>
</dbReference>
<keyword evidence="4" id="KW-1185">Reference proteome</keyword>
<evidence type="ECO:0000313" key="5">
    <source>
        <dbReference type="Proteomes" id="UP000502287"/>
    </source>
</evidence>
<dbReference type="InterPro" id="IPR016040">
    <property type="entry name" value="NAD(P)-bd_dom"/>
</dbReference>
<gene>
    <name evidence="2" type="ORF">A4G17_05355</name>
    <name evidence="3" type="ORF">EDC49_1456</name>
</gene>
<dbReference type="Proteomes" id="UP000502287">
    <property type="component" value="Chromosome"/>
</dbReference>
<dbReference type="PANTHER" id="PTHR48079:SF6">
    <property type="entry name" value="NAD(P)-BINDING DOMAIN-CONTAINING PROTEIN-RELATED"/>
    <property type="match status" value="1"/>
</dbReference>
<dbReference type="RefSeq" id="WP_123957095.1">
    <property type="nucleotide sequence ID" value="NZ_CP015029.1"/>
</dbReference>
<dbReference type="SUPFAM" id="SSF51735">
    <property type="entry name" value="NAD(P)-binding Rossmann-fold domains"/>
    <property type="match status" value="1"/>
</dbReference>
<dbReference type="EMBL" id="RKQT01000003">
    <property type="protein sequence ID" value="RPE92171.1"/>
    <property type="molecule type" value="Genomic_DNA"/>
</dbReference>
<dbReference type="Pfam" id="PF13460">
    <property type="entry name" value="NAD_binding_10"/>
    <property type="match status" value="1"/>
</dbReference>
<evidence type="ECO:0000313" key="2">
    <source>
        <dbReference type="EMBL" id="QIM64901.1"/>
    </source>
</evidence>
<name>A0AAE6X6Q0_9PAST</name>
<reference evidence="3 4" key="2">
    <citation type="submission" date="2018-11" db="EMBL/GenBank/DDBJ databases">
        <title>Genomic Encyclopedia of Type Strains, Phase IV (KMG-IV): sequencing the most valuable type-strain genomes for metagenomic binning, comparative biology and taxonomic classification.</title>
        <authorList>
            <person name="Goeker M."/>
        </authorList>
    </citation>
    <scope>NUCLEOTIDE SEQUENCE [LARGE SCALE GENOMIC DNA]</scope>
    <source>
        <strain evidence="3 4">DSM 25797</strain>
    </source>
</reference>
<reference evidence="2 5" key="1">
    <citation type="submission" date="2016-03" db="EMBL/GenBank/DDBJ databases">
        <authorList>
            <person name="Hansen M.J."/>
            <person name="Bojesen A.M."/>
            <person name="Planet P."/>
        </authorList>
    </citation>
    <scope>NUCLEOTIDE SEQUENCE [LARGE SCALE GENOMIC DNA]</scope>
    <source>
        <strain evidence="2 5">HPA 21</strain>
    </source>
</reference>
<protein>
    <submittedName>
        <fullName evidence="2">GDP-L-fucose synthase</fullName>
    </submittedName>
    <submittedName>
        <fullName evidence="3">Nucleoside-diphosphate-sugar epimerase</fullName>
    </submittedName>
</protein>
<proteinExistence type="predicted"/>
<sequence length="256" mass="28653">MKSIAIIGLGWLGMPLAERLLKKGWQVKGSKRQVTHHPKIEIYPFDLSEFSSESLQPLLNVNAVVINIPPSKISAENYLDGIKRLVQQAISQQVKQLIFISTTGVLPLQAGTFDENVATDLRNPTAQLESWLQQQSIACDILRLGGLIGKNRHPVHYLAGKQNLSGAGQPVNLVHQQDCIRAIELLLSMPNGQRLFHLVAPQHPTRQDYYGAMAKKFGLPDLHFSPENQPLVRIISGEKICRELGFEYCYPDPFLF</sequence>
<dbReference type="AlphaFoldDB" id="A0AAE6X6Q0"/>
<dbReference type="GO" id="GO:0004029">
    <property type="term" value="F:aldehyde dehydrogenase (NAD+) activity"/>
    <property type="evidence" value="ECO:0007669"/>
    <property type="project" value="TreeGrafter"/>
</dbReference>
<dbReference type="Gene3D" id="3.40.50.720">
    <property type="entry name" value="NAD(P)-binding Rossmann-like Domain"/>
    <property type="match status" value="1"/>
</dbReference>
<evidence type="ECO:0000259" key="1">
    <source>
        <dbReference type="Pfam" id="PF13460"/>
    </source>
</evidence>
<evidence type="ECO:0000313" key="3">
    <source>
        <dbReference type="EMBL" id="RPE92171.1"/>
    </source>
</evidence>
<dbReference type="KEGG" id="fcl:A4G17_05355"/>
<dbReference type="PANTHER" id="PTHR48079">
    <property type="entry name" value="PROTEIN YEEZ"/>
    <property type="match status" value="1"/>
</dbReference>
<organism evidence="2 5">
    <name type="scientific">Frederiksenia canicola</name>
    <dbReference type="NCBI Taxonomy" id="123824"/>
    <lineage>
        <taxon>Bacteria</taxon>
        <taxon>Pseudomonadati</taxon>
        <taxon>Pseudomonadota</taxon>
        <taxon>Gammaproteobacteria</taxon>
        <taxon>Pasteurellales</taxon>
        <taxon>Pasteurellaceae</taxon>
        <taxon>Frederiksenia</taxon>
    </lineage>
</organism>
<dbReference type="GO" id="GO:0005737">
    <property type="term" value="C:cytoplasm"/>
    <property type="evidence" value="ECO:0007669"/>
    <property type="project" value="TreeGrafter"/>
</dbReference>